<proteinExistence type="predicted"/>
<dbReference type="EMBL" id="JAEPRB010000097">
    <property type="protein sequence ID" value="KAG2221898.1"/>
    <property type="molecule type" value="Genomic_DNA"/>
</dbReference>
<evidence type="ECO:0000313" key="2">
    <source>
        <dbReference type="EMBL" id="KAG2221898.1"/>
    </source>
</evidence>
<gene>
    <name evidence="2" type="ORF">INT45_012542</name>
</gene>
<dbReference type="InterPro" id="IPR052895">
    <property type="entry name" value="HetReg/Transcr_Mod"/>
</dbReference>
<dbReference type="PANTHER" id="PTHR24148:SF64">
    <property type="entry name" value="HETEROKARYON INCOMPATIBILITY DOMAIN-CONTAINING PROTEIN"/>
    <property type="match status" value="1"/>
</dbReference>
<feature type="domain" description="Heterokaryon incompatibility" evidence="1">
    <location>
        <begin position="59"/>
        <end position="243"/>
    </location>
</feature>
<sequence length="615" mass="72521">MYITYESPQWTIENRIVKKYSQPHKRIPTGIPKPNFLPSKLVRTYDMQVVPGNQVNEGYCALSYSWNQSGEINFDKTTGKSNRIDQGKHMIKRDYTFNINNHGNNNNNTIEEWWNTFIINNDYFKSTKQKQKEKEQPKHISYHVQFQDIIKHICHDFNIKYIWFDQMCINQNDQQEKHQEIQHMHRIYNNAYCTIALVPEFVLKVQEAKKHHHRHVDILMYDNAERKIHEESQWFKRLWTLEETVKSQELLFIGQNVHVWAQDTHPFKRVHTIFNKSSEELSLRHILFYAHMRTSTNDHDRVYALANLFPDIMEKLDIDYNQSLHDLMIQFYGLLAEKDIAILFFGGHNEYKYIGRIKDTTTTTANEYKVPIQQFDLPSWTSVHGEHIFIDDHITSTFTDYSISGRSMLVKCTGISNEQQSKNRMDKDAISSFIIQQKDIPPIPDHHHFWRLGIMAQLFSNQQNHVVTKAISLNISYLDTKEIKNLNRISKTLCNLSNFMMINKENLYWYIQEDTRVEQEQMISSTTTNNNSSSSIIEGININEPASISFLLTEDIKFNTSAQYVILSGIPFKNHTESNRALSLKERNKNYYPVITKDSSDDTNLHYRAIDNLVN</sequence>
<dbReference type="Pfam" id="PF06985">
    <property type="entry name" value="HET"/>
    <property type="match status" value="1"/>
</dbReference>
<dbReference type="OrthoDB" id="5428863at2759"/>
<accession>A0A8H7S4D1</accession>
<dbReference type="AlphaFoldDB" id="A0A8H7S4D1"/>
<keyword evidence="3" id="KW-1185">Reference proteome</keyword>
<dbReference type="PANTHER" id="PTHR24148">
    <property type="entry name" value="ANKYRIN REPEAT DOMAIN-CONTAINING PROTEIN 39 HOMOLOG-RELATED"/>
    <property type="match status" value="1"/>
</dbReference>
<evidence type="ECO:0000259" key="1">
    <source>
        <dbReference type="Pfam" id="PF06985"/>
    </source>
</evidence>
<protein>
    <recommendedName>
        <fullName evidence="1">Heterokaryon incompatibility domain-containing protein</fullName>
    </recommendedName>
</protein>
<dbReference type="InterPro" id="IPR010730">
    <property type="entry name" value="HET"/>
</dbReference>
<name>A0A8H7S4D1_9FUNG</name>
<dbReference type="Proteomes" id="UP000646827">
    <property type="component" value="Unassembled WGS sequence"/>
</dbReference>
<organism evidence="2 3">
    <name type="scientific">Circinella minor</name>
    <dbReference type="NCBI Taxonomy" id="1195481"/>
    <lineage>
        <taxon>Eukaryota</taxon>
        <taxon>Fungi</taxon>
        <taxon>Fungi incertae sedis</taxon>
        <taxon>Mucoromycota</taxon>
        <taxon>Mucoromycotina</taxon>
        <taxon>Mucoromycetes</taxon>
        <taxon>Mucorales</taxon>
        <taxon>Lichtheimiaceae</taxon>
        <taxon>Circinella</taxon>
    </lineage>
</organism>
<reference evidence="2 3" key="1">
    <citation type="submission" date="2020-12" db="EMBL/GenBank/DDBJ databases">
        <title>Metabolic potential, ecology and presence of endohyphal bacteria is reflected in genomic diversity of Mucoromycotina.</title>
        <authorList>
            <person name="Muszewska A."/>
            <person name="Okrasinska A."/>
            <person name="Steczkiewicz K."/>
            <person name="Drgas O."/>
            <person name="Orlowska M."/>
            <person name="Perlinska-Lenart U."/>
            <person name="Aleksandrzak-Piekarczyk T."/>
            <person name="Szatraj K."/>
            <person name="Zielenkiewicz U."/>
            <person name="Pilsyk S."/>
            <person name="Malc E."/>
            <person name="Mieczkowski P."/>
            <person name="Kruszewska J.S."/>
            <person name="Biernat P."/>
            <person name="Pawlowska J."/>
        </authorList>
    </citation>
    <scope>NUCLEOTIDE SEQUENCE [LARGE SCALE GENOMIC DNA]</scope>
    <source>
        <strain evidence="2 3">CBS 142.35</strain>
    </source>
</reference>
<evidence type="ECO:0000313" key="3">
    <source>
        <dbReference type="Proteomes" id="UP000646827"/>
    </source>
</evidence>
<comment type="caution">
    <text evidence="2">The sequence shown here is derived from an EMBL/GenBank/DDBJ whole genome shotgun (WGS) entry which is preliminary data.</text>
</comment>